<dbReference type="CDD" id="cd01166">
    <property type="entry name" value="KdgK"/>
    <property type="match status" value="1"/>
</dbReference>
<dbReference type="SUPFAM" id="SSF53613">
    <property type="entry name" value="Ribokinase-like"/>
    <property type="match status" value="1"/>
</dbReference>
<dbReference type="InterPro" id="IPR011611">
    <property type="entry name" value="PfkB_dom"/>
</dbReference>
<evidence type="ECO:0000256" key="2">
    <source>
        <dbReference type="ARBA" id="ARBA00022679"/>
    </source>
</evidence>
<accession>A0A1F7F1Z7</accession>
<dbReference type="PANTHER" id="PTHR43320">
    <property type="entry name" value="SUGAR KINASE"/>
    <property type="match status" value="1"/>
</dbReference>
<dbReference type="GO" id="GO:0016301">
    <property type="term" value="F:kinase activity"/>
    <property type="evidence" value="ECO:0007669"/>
    <property type="project" value="UniProtKB-KW"/>
</dbReference>
<evidence type="ECO:0000313" key="5">
    <source>
        <dbReference type="EMBL" id="OGK00557.1"/>
    </source>
</evidence>
<comment type="similarity">
    <text evidence="1">Belongs to the carbohydrate kinase PfkB family.</text>
</comment>
<dbReference type="Pfam" id="PF00294">
    <property type="entry name" value="PfkB"/>
    <property type="match status" value="1"/>
</dbReference>
<dbReference type="InterPro" id="IPR052700">
    <property type="entry name" value="Carb_kinase_PfkB-like"/>
</dbReference>
<evidence type="ECO:0000259" key="4">
    <source>
        <dbReference type="Pfam" id="PF00294"/>
    </source>
</evidence>
<proteinExistence type="inferred from homology"/>
<feature type="domain" description="Carbohydrate kinase PfkB" evidence="4">
    <location>
        <begin position="145"/>
        <end position="333"/>
    </location>
</feature>
<evidence type="ECO:0000256" key="1">
    <source>
        <dbReference type="ARBA" id="ARBA00010688"/>
    </source>
</evidence>
<keyword evidence="3 5" id="KW-0418">Kinase</keyword>
<name>A0A1F7F1Z7_UNCRA</name>
<sequence>MAIRLRKEHACALVVPSSMGVRITPANGQPVHCSDTYTMQATSAETNVASISSYLGLPVKVLTAFVKGSPIARFIKSNLAARGMSWEGPEIAQGGPWGYRHQFNIADSGYGSRGPRVHNDRAGEVGRTLDVKDFDLERLFGKEGVRIVHLSGLIGALSPETSAFCLALARAAKKHDTRVSFDLNYRASFWKGREKELRAIFTEIASIADILVGNEEDFQLCLGIKGPEEGGKDLAAKIDSFKAMITEVRKSFPNASVFATTLRQVLNANTHLWGAIMLESGNWHVIEPREIRVLDRIGGGDGFVGGMLYAILKEWEPEKWAQFGWASGALATTMLTDYAQPADEEQVWSVWEGNARVKR</sequence>
<dbReference type="PANTHER" id="PTHR43320:SF2">
    <property type="entry name" value="2-DEHYDRO-3-DEOXYGLUCONOKINASE_2-DEHYDRO-3-DEOXYGALACTONOKINASE"/>
    <property type="match status" value="1"/>
</dbReference>
<dbReference type="Proteomes" id="UP000179243">
    <property type="component" value="Unassembled WGS sequence"/>
</dbReference>
<dbReference type="EMBL" id="MFYX01000145">
    <property type="protein sequence ID" value="OGK00557.1"/>
    <property type="molecule type" value="Genomic_DNA"/>
</dbReference>
<dbReference type="AlphaFoldDB" id="A0A1F7F1Z7"/>
<dbReference type="Gene3D" id="3.40.1190.20">
    <property type="match status" value="1"/>
</dbReference>
<evidence type="ECO:0000313" key="6">
    <source>
        <dbReference type="Proteomes" id="UP000179243"/>
    </source>
</evidence>
<protein>
    <submittedName>
        <fullName evidence="5">2-keto-3-deoxygluconate kinase</fullName>
    </submittedName>
</protein>
<organism evidence="5 6">
    <name type="scientific">Candidatus Raymondbacteria bacterium RIFOXYD12_FULL_49_13</name>
    <dbReference type="NCBI Taxonomy" id="1817890"/>
    <lineage>
        <taxon>Bacteria</taxon>
        <taxon>Raymondiibacteriota</taxon>
    </lineage>
</organism>
<reference evidence="5 6" key="1">
    <citation type="journal article" date="2016" name="Nat. Commun.">
        <title>Thousands of microbial genomes shed light on interconnected biogeochemical processes in an aquifer system.</title>
        <authorList>
            <person name="Anantharaman K."/>
            <person name="Brown C.T."/>
            <person name="Hug L.A."/>
            <person name="Sharon I."/>
            <person name="Castelle C.J."/>
            <person name="Probst A.J."/>
            <person name="Thomas B.C."/>
            <person name="Singh A."/>
            <person name="Wilkins M.J."/>
            <person name="Karaoz U."/>
            <person name="Brodie E.L."/>
            <person name="Williams K.H."/>
            <person name="Hubbard S.S."/>
            <person name="Banfield J.F."/>
        </authorList>
    </citation>
    <scope>NUCLEOTIDE SEQUENCE [LARGE SCALE GENOMIC DNA]</scope>
</reference>
<evidence type="ECO:0000256" key="3">
    <source>
        <dbReference type="ARBA" id="ARBA00022777"/>
    </source>
</evidence>
<comment type="caution">
    <text evidence="5">The sequence shown here is derived from an EMBL/GenBank/DDBJ whole genome shotgun (WGS) entry which is preliminary data.</text>
</comment>
<dbReference type="InterPro" id="IPR029056">
    <property type="entry name" value="Ribokinase-like"/>
</dbReference>
<gene>
    <name evidence="5" type="ORF">A2519_21800</name>
</gene>
<keyword evidence="2" id="KW-0808">Transferase</keyword>